<accession>E4QBI0</accession>
<keyword evidence="2" id="KW-1185">Reference proteome</keyword>
<protein>
    <submittedName>
        <fullName evidence="1">Uncharacterized protein</fullName>
    </submittedName>
</protein>
<gene>
    <name evidence="1" type="ordered locus">Calhy_0334</name>
</gene>
<dbReference type="AlphaFoldDB" id="E4QBI0"/>
<reference key="1">
    <citation type="submission" date="2010-09" db="EMBL/GenBank/DDBJ databases">
        <title>Complete sequence of Caldicellulosiruptor hydrothermalis 108.</title>
        <authorList>
            <consortium name="US DOE Joint Genome Institute"/>
            <person name="Lucas S."/>
            <person name="Copeland A."/>
            <person name="Lapidus A."/>
            <person name="Cheng J.-F."/>
            <person name="Bruce D."/>
            <person name="Goodwin L."/>
            <person name="Pitluck S."/>
            <person name="Davenport K."/>
            <person name="Detter J.C."/>
            <person name="Han C."/>
            <person name="Tapia R."/>
            <person name="Land M."/>
            <person name="Hauser L."/>
            <person name="Chang Y.-J."/>
            <person name="Jeffries C."/>
            <person name="Kyrpides N."/>
            <person name="Ivanova N."/>
            <person name="Mikhailova N."/>
            <person name="Blumer-Schuette S.E."/>
            <person name="Kelly R.M."/>
            <person name="Woyke T."/>
        </authorList>
    </citation>
    <scope>NUCLEOTIDE SEQUENCE</scope>
    <source>
        <strain>108</strain>
    </source>
</reference>
<name>E4QBI0_CALH1</name>
<dbReference type="EMBL" id="CP002219">
    <property type="protein sequence ID" value="ADQ06082.1"/>
    <property type="molecule type" value="Genomic_DNA"/>
</dbReference>
<dbReference type="KEGG" id="chd:Calhy_0334"/>
<dbReference type="Proteomes" id="UP000006890">
    <property type="component" value="Chromosome"/>
</dbReference>
<organism evidence="1 2">
    <name type="scientific">Caldicellulosiruptor hydrothermalis (strain DSM 18901 / VKM B-2411 / 108)</name>
    <dbReference type="NCBI Taxonomy" id="632292"/>
    <lineage>
        <taxon>Bacteria</taxon>
        <taxon>Bacillati</taxon>
        <taxon>Bacillota</taxon>
        <taxon>Bacillota incertae sedis</taxon>
        <taxon>Caldicellulosiruptorales</taxon>
        <taxon>Caldicellulosiruptoraceae</taxon>
        <taxon>Caldicellulosiruptor</taxon>
    </lineage>
</organism>
<dbReference type="HOGENOM" id="CLU_2714758_0_0_9"/>
<proteinExistence type="predicted"/>
<evidence type="ECO:0000313" key="1">
    <source>
        <dbReference type="EMBL" id="ADQ06082.1"/>
    </source>
</evidence>
<evidence type="ECO:0000313" key="2">
    <source>
        <dbReference type="Proteomes" id="UP000006890"/>
    </source>
</evidence>
<reference evidence="1 2" key="2">
    <citation type="journal article" date="2011" name="J. Bacteriol.">
        <title>Complete genome sequences for the anaerobic, extremely thermophilic plant biomass-degrading bacteria Caldicellulosiruptor hydrothermalis, Caldicellulosiruptor kristjanssonii, Caldicellulosiruptor kronotskyensis, Caldicellulosiruptor owensenis, and Caldicellulosiruptor lactoaceticus.</title>
        <authorList>
            <person name="Blumer-Schuette S.E."/>
            <person name="Ozdemir I."/>
            <person name="Mistry D."/>
            <person name="Lucas S."/>
            <person name="Lapidus A."/>
            <person name="Cheng J.F."/>
            <person name="Goodwin L.A."/>
            <person name="Pitluck S."/>
            <person name="Land M.L."/>
            <person name="Hauser L.J."/>
            <person name="Woyke T."/>
            <person name="Mikhailova N."/>
            <person name="Pati A."/>
            <person name="Kyrpides N.C."/>
            <person name="Ivanova N."/>
            <person name="Detter J.C."/>
            <person name="Walston-Davenport K."/>
            <person name="Han S."/>
            <person name="Adams M.W."/>
            <person name="Kelly R.M."/>
        </authorList>
    </citation>
    <scope>NUCLEOTIDE SEQUENCE [LARGE SCALE GENOMIC DNA]</scope>
    <source>
        <strain evidence="2">DSM 18901 / VKM B-2411 / 108</strain>
    </source>
</reference>
<sequence>MDELRRRQCLKCDYLNNDIPINKKKPNCKDFLNCEVYNVTIKLKMRIQYLRGEIGPMFICTKDGCTVENFEFDI</sequence>